<evidence type="ECO:0000259" key="2">
    <source>
        <dbReference type="Pfam" id="PF00144"/>
    </source>
</evidence>
<dbReference type="PANTHER" id="PTHR43283">
    <property type="entry name" value="BETA-LACTAMASE-RELATED"/>
    <property type="match status" value="1"/>
</dbReference>
<protein>
    <submittedName>
        <fullName evidence="3">Serine hydrolase</fullName>
    </submittedName>
</protein>
<sequence>MHNNQMLNTLDEQLREKVLTFLEREIAEANIPGAAISISRNSQTIVKESIGSRTLHPAPQPVKEATIYDLASLTKVVATLPAILKLLGEGAFHLKDRVSYFLPRFGENEKEEVRIQHLLTHTSGLAAHRRFYLEKISKEQIIERICNETLVEEPGKRVIYSDLGFILLAKIIEEISQQSFASFVDEHIFKPLDMKETGFNLPFPKDRFAATTYSDELRDFKYGMVHDDNAEAMGGVSGHAGLFSTLNDLMKFASMIENEGVYNRKRILSNSVLELARKNFTPYDQEGRGLGWQLQSEGTLASGDLLSPYAYGHTGYTGTSIWFDPQLNITVILLTNRVHAKNQNGILRLRPRLHNFIHSYLSSKGVREQ</sequence>
<gene>
    <name evidence="3" type="ORF">J8TS2_06270</name>
</gene>
<proteinExistence type="predicted"/>
<dbReference type="Gene3D" id="3.40.710.10">
    <property type="entry name" value="DD-peptidase/beta-lactamase superfamily"/>
    <property type="match status" value="1"/>
</dbReference>
<name>A0ABQ4KG62_9BACI</name>
<evidence type="ECO:0000313" key="3">
    <source>
        <dbReference type="EMBL" id="GIN56308.1"/>
    </source>
</evidence>
<reference evidence="3 4" key="1">
    <citation type="submission" date="2021-03" db="EMBL/GenBank/DDBJ databases">
        <title>Antimicrobial resistance genes in bacteria isolated from Japanese honey, and their potential for conferring macrolide and lincosamide resistance in the American foulbrood pathogen Paenibacillus larvae.</title>
        <authorList>
            <person name="Okamoto M."/>
            <person name="Kumagai M."/>
            <person name="Kanamori H."/>
            <person name="Takamatsu D."/>
        </authorList>
    </citation>
    <scope>NUCLEOTIDE SEQUENCE [LARGE SCALE GENOMIC DNA]</scope>
    <source>
        <strain evidence="3 4">J8TS2</strain>
    </source>
</reference>
<dbReference type="RefSeq" id="WP_246516727.1">
    <property type="nucleotide sequence ID" value="NZ_BORB01000003.1"/>
</dbReference>
<organism evidence="3 4">
    <name type="scientific">Lederbergia ruris</name>
    <dbReference type="NCBI Taxonomy" id="217495"/>
    <lineage>
        <taxon>Bacteria</taxon>
        <taxon>Bacillati</taxon>
        <taxon>Bacillota</taxon>
        <taxon>Bacilli</taxon>
        <taxon>Bacillales</taxon>
        <taxon>Bacillaceae</taxon>
        <taxon>Lederbergia</taxon>
    </lineage>
</organism>
<keyword evidence="4" id="KW-1185">Reference proteome</keyword>
<dbReference type="PANTHER" id="PTHR43283:SF11">
    <property type="entry name" value="BETA-LACTAMASE-RELATED DOMAIN-CONTAINING PROTEIN"/>
    <property type="match status" value="1"/>
</dbReference>
<dbReference type="SUPFAM" id="SSF56601">
    <property type="entry name" value="beta-lactamase/transpeptidase-like"/>
    <property type="match status" value="1"/>
</dbReference>
<dbReference type="EMBL" id="BORB01000003">
    <property type="protein sequence ID" value="GIN56308.1"/>
    <property type="molecule type" value="Genomic_DNA"/>
</dbReference>
<evidence type="ECO:0000256" key="1">
    <source>
        <dbReference type="ARBA" id="ARBA00022801"/>
    </source>
</evidence>
<dbReference type="InterPro" id="IPR001466">
    <property type="entry name" value="Beta-lactam-related"/>
</dbReference>
<accession>A0ABQ4KG62</accession>
<dbReference type="Pfam" id="PF00144">
    <property type="entry name" value="Beta-lactamase"/>
    <property type="match status" value="1"/>
</dbReference>
<dbReference type="InterPro" id="IPR050789">
    <property type="entry name" value="Diverse_Enzym_Activities"/>
</dbReference>
<evidence type="ECO:0000313" key="4">
    <source>
        <dbReference type="Proteomes" id="UP000679950"/>
    </source>
</evidence>
<comment type="caution">
    <text evidence="3">The sequence shown here is derived from an EMBL/GenBank/DDBJ whole genome shotgun (WGS) entry which is preliminary data.</text>
</comment>
<dbReference type="Proteomes" id="UP000679950">
    <property type="component" value="Unassembled WGS sequence"/>
</dbReference>
<keyword evidence="1 3" id="KW-0378">Hydrolase</keyword>
<feature type="domain" description="Beta-lactamase-related" evidence="2">
    <location>
        <begin position="24"/>
        <end position="340"/>
    </location>
</feature>
<dbReference type="InterPro" id="IPR012338">
    <property type="entry name" value="Beta-lactam/transpept-like"/>
</dbReference>
<dbReference type="GO" id="GO:0016787">
    <property type="term" value="F:hydrolase activity"/>
    <property type="evidence" value="ECO:0007669"/>
    <property type="project" value="UniProtKB-KW"/>
</dbReference>